<evidence type="ECO:0000313" key="1">
    <source>
        <dbReference type="EMBL" id="CEM10284.1"/>
    </source>
</evidence>
<proteinExistence type="predicted"/>
<sequence>MFCPLHECLTRVVLTFPYDCSSVSSSIKTIILSHFRWTHQINSTGRDIDRHVDNNRLLNLLTQSPHTPVEGCTTTTSARFTGGLPRRRLVLTDAQRQSFVAWILIMESPYINNNVHVWVKTTESAVSDEGGVFKDRFPVTYRLARVVLGAVISAILFDQ</sequence>
<organism evidence="1 2">
    <name type="scientific">Vitrella brassicaformis (strain CCMP3155)</name>
    <dbReference type="NCBI Taxonomy" id="1169540"/>
    <lineage>
        <taxon>Eukaryota</taxon>
        <taxon>Sar</taxon>
        <taxon>Alveolata</taxon>
        <taxon>Colpodellida</taxon>
        <taxon>Vitrellaceae</taxon>
        <taxon>Vitrella</taxon>
    </lineage>
</organism>
<dbReference type="EMBL" id="CDMY01000404">
    <property type="protein sequence ID" value="CEM10284.1"/>
    <property type="molecule type" value="Genomic_DNA"/>
</dbReference>
<keyword evidence="2" id="KW-1185">Reference proteome</keyword>
<dbReference type="AlphaFoldDB" id="A0A0G4FBE9"/>
<dbReference type="InParanoid" id="A0A0G4FBE9"/>
<reference evidence="1 2" key="1">
    <citation type="submission" date="2014-11" db="EMBL/GenBank/DDBJ databases">
        <authorList>
            <person name="Zhu J."/>
            <person name="Qi W."/>
            <person name="Song R."/>
        </authorList>
    </citation>
    <scope>NUCLEOTIDE SEQUENCE [LARGE SCALE GENOMIC DNA]</scope>
</reference>
<accession>A0A0G4FBE9</accession>
<dbReference type="VEuPathDB" id="CryptoDB:Vbra_14953"/>
<name>A0A0G4FBE9_VITBC</name>
<dbReference type="Proteomes" id="UP000041254">
    <property type="component" value="Unassembled WGS sequence"/>
</dbReference>
<gene>
    <name evidence="1" type="ORF">Vbra_14953</name>
</gene>
<dbReference type="PhylomeDB" id="A0A0G4FBE9"/>
<protein>
    <submittedName>
        <fullName evidence="1">Uncharacterized protein</fullName>
    </submittedName>
</protein>
<evidence type="ECO:0000313" key="2">
    <source>
        <dbReference type="Proteomes" id="UP000041254"/>
    </source>
</evidence>